<evidence type="ECO:0000313" key="7">
    <source>
        <dbReference type="EMBL" id="AVM42746.1"/>
    </source>
</evidence>
<reference evidence="8" key="1">
    <citation type="submission" date="2018-02" db="EMBL/GenBank/DDBJ databases">
        <authorList>
            <person name="Holder M.E."/>
            <person name="Ajami N.J."/>
            <person name="Petrosino J.F."/>
        </authorList>
    </citation>
    <scope>NUCLEOTIDE SEQUENCE [LARGE SCALE GENOMIC DNA]</scope>
    <source>
        <strain evidence="8">CCUG 47711</strain>
    </source>
</reference>
<organism evidence="7 8">
    <name type="scientific">Fastidiosipila sanguinis</name>
    <dbReference type="NCBI Taxonomy" id="236753"/>
    <lineage>
        <taxon>Bacteria</taxon>
        <taxon>Bacillati</taxon>
        <taxon>Bacillota</taxon>
        <taxon>Clostridia</taxon>
        <taxon>Eubacteriales</taxon>
        <taxon>Oscillospiraceae</taxon>
        <taxon>Fastidiosipila</taxon>
    </lineage>
</organism>
<dbReference type="Gene3D" id="3.90.1150.10">
    <property type="entry name" value="Aspartate Aminotransferase, domain 1"/>
    <property type="match status" value="1"/>
</dbReference>
<evidence type="ECO:0000256" key="1">
    <source>
        <dbReference type="ARBA" id="ARBA00001933"/>
    </source>
</evidence>
<dbReference type="PANTHER" id="PTHR43525">
    <property type="entry name" value="PROTEIN MALY"/>
    <property type="match status" value="1"/>
</dbReference>
<keyword evidence="3" id="KW-0663">Pyridoxal phosphate</keyword>
<name>A0A2S0KNY8_9FIRM</name>
<evidence type="ECO:0000259" key="6">
    <source>
        <dbReference type="Pfam" id="PF00155"/>
    </source>
</evidence>
<comment type="similarity">
    <text evidence="5">Belongs to the class-II pyridoxal-phosphate-dependent aminotransferase family. MalY/PatB cystathionine beta-lyase subfamily.</text>
</comment>
<evidence type="ECO:0000256" key="3">
    <source>
        <dbReference type="ARBA" id="ARBA00022898"/>
    </source>
</evidence>
<dbReference type="InterPro" id="IPR004839">
    <property type="entry name" value="Aminotransferase_I/II_large"/>
</dbReference>
<keyword evidence="4 7" id="KW-0456">Lyase</keyword>
<sequence length="398" mass="46160">MSSKFNFDEIVDRRGTTAEKWNINEGELPMWVADMDFKAAPVVIETMQEIVNHGIFGYDFVPKSFYESVQNWLKRKHNVDVETWEIIYTDGVIPAIRSSMRALANEGDGVVMFTPTYNNFYTSIFYNNLELIDCPLDYKAGEYTINWDNLEEALSKDENKIFLFCNPQNPIGMNYNLDDLERIAKLCKKHNVYMFCDEIHADLIHPGEEHFSASNIALDAQDNLLVFNSVTKSFNLAGMKAAYVICRNQELKAKLERRFEQDKAMEINSFGVKVTEACYSKEGEEWLDALNEYLAENRKLLETRLTEAFPDLIFSKANATYLAWINTSNYAQDSKHMADFMRFKTGLFVQAGEIYGQTGYKFIRWNYACPREMLEDGINRFIESLKEYQELGISYVMD</sequence>
<proteinExistence type="inferred from homology"/>
<dbReference type="AlphaFoldDB" id="A0A2S0KNY8"/>
<keyword evidence="8" id="KW-1185">Reference proteome</keyword>
<dbReference type="EMBL" id="CP027226">
    <property type="protein sequence ID" value="AVM42746.1"/>
    <property type="molecule type" value="Genomic_DNA"/>
</dbReference>
<dbReference type="InterPro" id="IPR015421">
    <property type="entry name" value="PyrdxlP-dep_Trfase_major"/>
</dbReference>
<gene>
    <name evidence="7" type="ORF">C5Q98_05760</name>
</gene>
<dbReference type="RefSeq" id="WP_106012697.1">
    <property type="nucleotide sequence ID" value="NZ_CP027226.1"/>
</dbReference>
<dbReference type="CDD" id="cd00609">
    <property type="entry name" value="AAT_like"/>
    <property type="match status" value="1"/>
</dbReference>
<dbReference type="Gene3D" id="3.40.640.10">
    <property type="entry name" value="Type I PLP-dependent aspartate aminotransferase-like (Major domain)"/>
    <property type="match status" value="1"/>
</dbReference>
<evidence type="ECO:0000313" key="8">
    <source>
        <dbReference type="Proteomes" id="UP000237947"/>
    </source>
</evidence>
<dbReference type="KEGG" id="fsa:C5Q98_05760"/>
<evidence type="ECO:0000256" key="2">
    <source>
        <dbReference type="ARBA" id="ARBA00012224"/>
    </source>
</evidence>
<dbReference type="PANTHER" id="PTHR43525:SF1">
    <property type="entry name" value="PROTEIN MALY"/>
    <property type="match status" value="1"/>
</dbReference>
<dbReference type="Pfam" id="PF00155">
    <property type="entry name" value="Aminotran_1_2"/>
    <property type="match status" value="1"/>
</dbReference>
<dbReference type="Proteomes" id="UP000237947">
    <property type="component" value="Chromosome"/>
</dbReference>
<dbReference type="GO" id="GO:0047804">
    <property type="term" value="F:cysteine-S-conjugate beta-lyase activity"/>
    <property type="evidence" value="ECO:0007669"/>
    <property type="project" value="UniProtKB-EC"/>
</dbReference>
<evidence type="ECO:0000256" key="4">
    <source>
        <dbReference type="ARBA" id="ARBA00023239"/>
    </source>
</evidence>
<dbReference type="NCBIfam" id="TIGR04350">
    <property type="entry name" value="C_S_lyase_PatB"/>
    <property type="match status" value="1"/>
</dbReference>
<dbReference type="EC" id="4.4.1.13" evidence="2"/>
<dbReference type="InterPro" id="IPR015422">
    <property type="entry name" value="PyrdxlP-dep_Trfase_small"/>
</dbReference>
<protein>
    <recommendedName>
        <fullName evidence="2">cysteine-S-conjugate beta-lyase</fullName>
        <ecNumber evidence="2">4.4.1.13</ecNumber>
    </recommendedName>
</protein>
<dbReference type="GO" id="GO:0030170">
    <property type="term" value="F:pyridoxal phosphate binding"/>
    <property type="evidence" value="ECO:0007669"/>
    <property type="project" value="InterPro"/>
</dbReference>
<comment type="cofactor">
    <cofactor evidence="1">
        <name>pyridoxal 5'-phosphate</name>
        <dbReference type="ChEBI" id="CHEBI:597326"/>
    </cofactor>
</comment>
<accession>A0A2S0KNY8</accession>
<feature type="domain" description="Aminotransferase class I/classII large" evidence="6">
    <location>
        <begin position="39"/>
        <end position="380"/>
    </location>
</feature>
<dbReference type="InterPro" id="IPR051798">
    <property type="entry name" value="Class-II_PLP-Dep_Aminotrans"/>
</dbReference>
<dbReference type="InterPro" id="IPR027619">
    <property type="entry name" value="C-S_lyase_PatB-like"/>
</dbReference>
<dbReference type="SUPFAM" id="SSF53383">
    <property type="entry name" value="PLP-dependent transferases"/>
    <property type="match status" value="1"/>
</dbReference>
<dbReference type="InterPro" id="IPR015424">
    <property type="entry name" value="PyrdxlP-dep_Trfase"/>
</dbReference>
<evidence type="ECO:0000256" key="5">
    <source>
        <dbReference type="ARBA" id="ARBA00037974"/>
    </source>
</evidence>
<dbReference type="OrthoDB" id="9802872at2"/>